<evidence type="ECO:0000313" key="3">
    <source>
        <dbReference type="EMBL" id="TVM34539.1"/>
    </source>
</evidence>
<dbReference type="InterPro" id="IPR002052">
    <property type="entry name" value="DNA_methylase_N6_adenine_CS"/>
</dbReference>
<dbReference type="InterPro" id="IPR029063">
    <property type="entry name" value="SAM-dependent_MTases_sf"/>
</dbReference>
<dbReference type="NCBIfam" id="TIGR00095">
    <property type="entry name" value="16S rRNA (guanine(966)-N(2))-methyltransferase RsmD"/>
    <property type="match status" value="1"/>
</dbReference>
<dbReference type="PANTHER" id="PTHR43542">
    <property type="entry name" value="METHYLTRANSFERASE"/>
    <property type="match status" value="1"/>
</dbReference>
<dbReference type="RefSeq" id="WP_144304860.1">
    <property type="nucleotide sequence ID" value="NZ_QMIF01000004.1"/>
</dbReference>
<evidence type="ECO:0000313" key="4">
    <source>
        <dbReference type="Proteomes" id="UP000434052"/>
    </source>
</evidence>
<dbReference type="PROSITE" id="PS00092">
    <property type="entry name" value="N6_MTASE"/>
    <property type="match status" value="1"/>
</dbReference>
<dbReference type="CDD" id="cd02440">
    <property type="entry name" value="AdoMet_MTases"/>
    <property type="match status" value="1"/>
</dbReference>
<dbReference type="OrthoDB" id="9803017at2"/>
<dbReference type="EC" id="2.1.1.171" evidence="3"/>
<organism evidence="3 4">
    <name type="scientific">Oceanidesulfovibrio marinus</name>
    <dbReference type="NCBI Taxonomy" id="370038"/>
    <lineage>
        <taxon>Bacteria</taxon>
        <taxon>Pseudomonadati</taxon>
        <taxon>Thermodesulfobacteriota</taxon>
        <taxon>Desulfovibrionia</taxon>
        <taxon>Desulfovibrionales</taxon>
        <taxon>Desulfovibrionaceae</taxon>
        <taxon>Oceanidesulfovibrio</taxon>
    </lineage>
</organism>
<sequence length="189" mass="20326">MRITAGIYKGRTVRTVEGPGYRPATAKVREALFSMLEARGVVWSDTRVLDLFAGSGSLALESLSRGAQHATMVEMNRSAARTIEKTMADLGIEPGVAVVACTDIFPWLGKGPGKKEPFNLVFVDPPYGENLAGRALNALGRKGWLAPGAVVAAEIEKNAVVPQLAAPFDLDVDRTYGQTRIVIWNTART</sequence>
<reference evidence="3 4" key="1">
    <citation type="submission" date="2018-06" db="EMBL/GenBank/DDBJ databases">
        <title>Complete genome of Desulfovibrio marinus P48SEP.</title>
        <authorList>
            <person name="Crispim J.S."/>
            <person name="Vidigal P.M.P."/>
            <person name="Silva L.C.F."/>
            <person name="Araujo L.C."/>
            <person name="Laguardia C.N."/>
            <person name="Dias R.S."/>
            <person name="Sousa M.P."/>
            <person name="Paula S.O."/>
            <person name="Silva C."/>
        </authorList>
    </citation>
    <scope>NUCLEOTIDE SEQUENCE [LARGE SCALE GENOMIC DNA]</scope>
    <source>
        <strain evidence="3 4">P48SEP</strain>
    </source>
</reference>
<dbReference type="Gene3D" id="3.40.50.150">
    <property type="entry name" value="Vaccinia Virus protein VP39"/>
    <property type="match status" value="1"/>
</dbReference>
<name>A0A6P1ZHA5_9BACT</name>
<accession>A0A6P1ZHA5</accession>
<dbReference type="Pfam" id="PF03602">
    <property type="entry name" value="Cons_hypoth95"/>
    <property type="match status" value="1"/>
</dbReference>
<dbReference type="GO" id="GO:0052913">
    <property type="term" value="F:16S rRNA (guanine(966)-N(2))-methyltransferase activity"/>
    <property type="evidence" value="ECO:0007669"/>
    <property type="project" value="UniProtKB-EC"/>
</dbReference>
<proteinExistence type="predicted"/>
<gene>
    <name evidence="3" type="primary">rsmD</name>
    <name evidence="3" type="ORF">DQK91_08170</name>
</gene>
<dbReference type="Proteomes" id="UP000434052">
    <property type="component" value="Unassembled WGS sequence"/>
</dbReference>
<protein>
    <submittedName>
        <fullName evidence="3">16S rRNA (Guanine(966)-N(2))-methyltransferase RsmD</fullName>
        <ecNumber evidence="3">2.1.1.171</ecNumber>
    </submittedName>
</protein>
<dbReference type="EMBL" id="QMIF01000004">
    <property type="protein sequence ID" value="TVM34539.1"/>
    <property type="molecule type" value="Genomic_DNA"/>
</dbReference>
<dbReference type="AlphaFoldDB" id="A0A6P1ZHA5"/>
<keyword evidence="2 3" id="KW-0808">Transferase</keyword>
<evidence type="ECO:0000256" key="1">
    <source>
        <dbReference type="ARBA" id="ARBA00022603"/>
    </source>
</evidence>
<dbReference type="InterPro" id="IPR004398">
    <property type="entry name" value="RNA_MeTrfase_RsmD"/>
</dbReference>
<keyword evidence="1 3" id="KW-0489">Methyltransferase</keyword>
<evidence type="ECO:0000256" key="2">
    <source>
        <dbReference type="ARBA" id="ARBA00022679"/>
    </source>
</evidence>
<dbReference type="PANTHER" id="PTHR43542:SF1">
    <property type="entry name" value="METHYLTRANSFERASE"/>
    <property type="match status" value="1"/>
</dbReference>
<dbReference type="PIRSF" id="PIRSF004553">
    <property type="entry name" value="CHP00095"/>
    <property type="match status" value="1"/>
</dbReference>
<dbReference type="SUPFAM" id="SSF53335">
    <property type="entry name" value="S-adenosyl-L-methionine-dependent methyltransferases"/>
    <property type="match status" value="1"/>
</dbReference>
<comment type="caution">
    <text evidence="3">The sequence shown here is derived from an EMBL/GenBank/DDBJ whole genome shotgun (WGS) entry which is preliminary data.</text>
</comment>
<dbReference type="GO" id="GO:0003676">
    <property type="term" value="F:nucleic acid binding"/>
    <property type="evidence" value="ECO:0007669"/>
    <property type="project" value="InterPro"/>
</dbReference>